<feature type="transmembrane region" description="Helical" evidence="2">
    <location>
        <begin position="47"/>
        <end position="68"/>
    </location>
</feature>
<sequence>MKIRTLSWLMIGGVLSAVLIYGCVLLALTWPISEFSISSSGVFGDSFGVLTSLFSGLAFAGLIITIVMQRDELALQRQELNLTREELSGQKEEMRAQNETLKVQRFESTFFKMLDFLEGCRRDVFYQGFQGPAVEGRDAIKALYDAFTENFLCKWVQDSSLEYKMVFKDECKTLEGVSVEYSNFYAKYGDELGQYYRTLYNLLKLVDRAEFVDDKTVYTNLVRAQLSRYELLLLFYNCISRFGIEKMAPLIKRYNILKHIENTMLPVENKKIWDMFNE</sequence>
<name>A0ABV6B927_9GAMM</name>
<dbReference type="RefSeq" id="WP_377240601.1">
    <property type="nucleotide sequence ID" value="NZ_JBHLXP010000001.1"/>
</dbReference>
<gene>
    <name evidence="3" type="ORF">ACFFJP_03580</name>
</gene>
<evidence type="ECO:0000256" key="2">
    <source>
        <dbReference type="SAM" id="Phobius"/>
    </source>
</evidence>
<dbReference type="InterPro" id="IPR031709">
    <property type="entry name" value="PutAbiC"/>
</dbReference>
<keyword evidence="2" id="KW-0472">Membrane</keyword>
<dbReference type="Pfam" id="PF16872">
    <property type="entry name" value="putAbiC"/>
    <property type="match status" value="1"/>
</dbReference>
<comment type="caution">
    <text evidence="3">The sequence shown here is derived from an EMBL/GenBank/DDBJ whole genome shotgun (WGS) entry which is preliminary data.</text>
</comment>
<feature type="coiled-coil region" evidence="1">
    <location>
        <begin position="70"/>
        <end position="104"/>
    </location>
</feature>
<feature type="transmembrane region" description="Helical" evidence="2">
    <location>
        <begin position="7"/>
        <end position="27"/>
    </location>
</feature>
<accession>A0ABV6B927</accession>
<organism evidence="3 4">
    <name type="scientific">Rheinheimera tilapiae</name>
    <dbReference type="NCBI Taxonomy" id="875043"/>
    <lineage>
        <taxon>Bacteria</taxon>
        <taxon>Pseudomonadati</taxon>
        <taxon>Pseudomonadota</taxon>
        <taxon>Gammaproteobacteria</taxon>
        <taxon>Chromatiales</taxon>
        <taxon>Chromatiaceae</taxon>
        <taxon>Rheinheimera</taxon>
    </lineage>
</organism>
<proteinExistence type="predicted"/>
<evidence type="ECO:0000256" key="1">
    <source>
        <dbReference type="SAM" id="Coils"/>
    </source>
</evidence>
<keyword evidence="4" id="KW-1185">Reference proteome</keyword>
<dbReference type="EMBL" id="JBHLXP010000001">
    <property type="protein sequence ID" value="MFC0047371.1"/>
    <property type="molecule type" value="Genomic_DNA"/>
</dbReference>
<protein>
    <submittedName>
        <fullName evidence="3">Phage abortive infection protein</fullName>
    </submittedName>
</protein>
<evidence type="ECO:0000313" key="3">
    <source>
        <dbReference type="EMBL" id="MFC0047371.1"/>
    </source>
</evidence>
<keyword evidence="2" id="KW-1133">Transmembrane helix</keyword>
<keyword evidence="2" id="KW-0812">Transmembrane</keyword>
<reference evidence="3 4" key="1">
    <citation type="submission" date="2024-09" db="EMBL/GenBank/DDBJ databases">
        <authorList>
            <person name="Sun Q."/>
            <person name="Mori K."/>
        </authorList>
    </citation>
    <scope>NUCLEOTIDE SEQUENCE [LARGE SCALE GENOMIC DNA]</scope>
    <source>
        <strain evidence="3 4">KCTC 23315</strain>
    </source>
</reference>
<dbReference type="PROSITE" id="PS51257">
    <property type="entry name" value="PROKAR_LIPOPROTEIN"/>
    <property type="match status" value="1"/>
</dbReference>
<evidence type="ECO:0000313" key="4">
    <source>
        <dbReference type="Proteomes" id="UP001589813"/>
    </source>
</evidence>
<keyword evidence="1" id="KW-0175">Coiled coil</keyword>
<dbReference type="Proteomes" id="UP001589813">
    <property type="component" value="Unassembled WGS sequence"/>
</dbReference>